<dbReference type="Gene3D" id="3.30.2090.10">
    <property type="entry name" value="Multidrug efflux transporter AcrB TolC docking domain, DN and DC subdomains"/>
    <property type="match status" value="2"/>
</dbReference>
<feature type="transmembrane region" description="Helical" evidence="8">
    <location>
        <begin position="532"/>
        <end position="549"/>
    </location>
</feature>
<keyword evidence="6 8" id="KW-1133">Transmembrane helix</keyword>
<dbReference type="PANTHER" id="PTHR32063">
    <property type="match status" value="1"/>
</dbReference>
<dbReference type="InterPro" id="IPR027463">
    <property type="entry name" value="AcrB_DN_DC_subdom"/>
</dbReference>
<keyword evidence="5 8" id="KW-0812">Transmembrane</keyword>
<feature type="transmembrane region" description="Helical" evidence="8">
    <location>
        <begin position="892"/>
        <end position="911"/>
    </location>
</feature>
<evidence type="ECO:0000313" key="10">
    <source>
        <dbReference type="Proteomes" id="UP000233293"/>
    </source>
</evidence>
<feature type="transmembrane region" description="Helical" evidence="8">
    <location>
        <begin position="14"/>
        <end position="32"/>
    </location>
</feature>
<dbReference type="Gene3D" id="3.30.70.1430">
    <property type="entry name" value="Multidrug efflux transporter AcrB pore domain"/>
    <property type="match status" value="2"/>
</dbReference>
<dbReference type="EMBL" id="PIUM01000001">
    <property type="protein sequence ID" value="PKU26374.1"/>
    <property type="molecule type" value="Genomic_DNA"/>
</dbReference>
<evidence type="ECO:0000256" key="5">
    <source>
        <dbReference type="ARBA" id="ARBA00022692"/>
    </source>
</evidence>
<evidence type="ECO:0000256" key="7">
    <source>
        <dbReference type="ARBA" id="ARBA00023136"/>
    </source>
</evidence>
<feature type="transmembrane region" description="Helical" evidence="8">
    <location>
        <begin position="398"/>
        <end position="421"/>
    </location>
</feature>
<comment type="caution">
    <text evidence="9">The sequence shown here is derived from an EMBL/GenBank/DDBJ whole genome shotgun (WGS) entry which is preliminary data.</text>
</comment>
<dbReference type="SUPFAM" id="SSF82693">
    <property type="entry name" value="Multidrug efflux transporter AcrB pore domain, PN1, PN2, PC1 and PC2 subdomains"/>
    <property type="match status" value="3"/>
</dbReference>
<evidence type="ECO:0000256" key="6">
    <source>
        <dbReference type="ARBA" id="ARBA00022989"/>
    </source>
</evidence>
<reference evidence="10" key="1">
    <citation type="submission" date="2017-12" db="EMBL/GenBank/DDBJ databases">
        <title>Draft genome sequence of Telmatospirillum siberiense 26-4b1T, an acidotolerant peatland alphaproteobacterium potentially involved in sulfur cycling.</title>
        <authorList>
            <person name="Hausmann B."/>
            <person name="Pjevac P."/>
            <person name="Schreck K."/>
            <person name="Herbold C.W."/>
            <person name="Daims H."/>
            <person name="Wagner M."/>
            <person name="Pester M."/>
            <person name="Loy A."/>
        </authorList>
    </citation>
    <scope>NUCLEOTIDE SEQUENCE [LARGE SCALE GENOMIC DNA]</scope>
    <source>
        <strain evidence="10">26-4b1</strain>
    </source>
</reference>
<dbReference type="PANTHER" id="PTHR32063:SF24">
    <property type="entry name" value="CATION EFFLUX SYSTEM (ACRB_ACRD_ACRF FAMILY)"/>
    <property type="match status" value="1"/>
</dbReference>
<comment type="subcellular location">
    <subcellularLocation>
        <location evidence="1">Cell membrane</location>
        <topology evidence="1">Multi-pass membrane protein</topology>
    </subcellularLocation>
</comment>
<dbReference type="Gene3D" id="1.20.1640.10">
    <property type="entry name" value="Multidrug efflux transporter AcrB transmembrane domain"/>
    <property type="match status" value="2"/>
</dbReference>
<dbReference type="RefSeq" id="WP_101248604.1">
    <property type="nucleotide sequence ID" value="NZ_PIUM01000001.1"/>
</dbReference>
<comment type="similarity">
    <text evidence="2">Belongs to the resistance-nodulation-cell division (RND) (TC 2.A.6) family.</text>
</comment>
<dbReference type="PRINTS" id="PR00702">
    <property type="entry name" value="ACRIFLAVINRP"/>
</dbReference>
<dbReference type="GO" id="GO:0008324">
    <property type="term" value="F:monoatomic cation transmembrane transporter activity"/>
    <property type="evidence" value="ECO:0007669"/>
    <property type="project" value="InterPro"/>
</dbReference>
<dbReference type="Proteomes" id="UP000233293">
    <property type="component" value="Unassembled WGS sequence"/>
</dbReference>
<evidence type="ECO:0000256" key="4">
    <source>
        <dbReference type="ARBA" id="ARBA00022475"/>
    </source>
</evidence>
<feature type="transmembrane region" description="Helical" evidence="8">
    <location>
        <begin position="474"/>
        <end position="500"/>
    </location>
</feature>
<feature type="transmembrane region" description="Helical" evidence="8">
    <location>
        <begin position="963"/>
        <end position="984"/>
    </location>
</feature>
<accession>A0A2N3Q147</accession>
<dbReference type="OrthoDB" id="9758757at2"/>
<dbReference type="GO" id="GO:0042910">
    <property type="term" value="F:xenobiotic transmembrane transporter activity"/>
    <property type="evidence" value="ECO:0007669"/>
    <property type="project" value="TreeGrafter"/>
</dbReference>
<feature type="transmembrane region" description="Helical" evidence="8">
    <location>
        <begin position="996"/>
        <end position="1022"/>
    </location>
</feature>
<dbReference type="AlphaFoldDB" id="A0A2N3Q147"/>
<evidence type="ECO:0000256" key="3">
    <source>
        <dbReference type="ARBA" id="ARBA00022448"/>
    </source>
</evidence>
<sequence>MIDKIIERALAQRLLVILAALGVLAIGIWSMFRLNLDAFPDVTNIQVQVNTQSPGLAAAEVERLITFPVESVMNGLPGVTEVRSTSKTGLSVVTVVFEDRVDTYFARQLVLEKLQTAKERIPNGLGAPELGPITTGLGQVYKYILTSPTLSAMELREINDWQVKVHLRTVPGVTDVLSFGGDVRQYQVQIDPDKLVSYDLTLEDLKKALQANNANAGGWYIEGAQEQLSVRGEGLIRGGGDGLTDIETIVLKSVDGTPVLIRDVANVEYGSEIRQGAISMNGKGEAVMGVVLQLKGANTNSVIGGIHRKLETLQAALPPNVKIEPVYDQSHLIQKAVETVRKALEEAAVLIVVVLFLFLWNLRSALVVLVSIPFSMLTAVIMMRWAGLSANLQSLGGLAIAIGMMVDGSLVMVENIVRHLAEPHYRDQSLAWRVAQAAREVGHPIFFAVLIIIVVFLPLFTLQGVEGKMFSPMAFVIAFAMLGSLIVALTLVPVLASLVLKANEADEDSFLVRSIRRIYQPALAFALRRRRLVVGCALAALLISGGLLTRLGTEFVPELDEGTLSVRVTMNPSISLAESLKIARKMEQKLLRNPDVTYAVSQIGRPELGGDPEAVNNNEIWVGLKPQAEWSSAGSRAELIALINKDLEEYPGIAINISQPIATRIDELLSGVKAQIAIKLFGDDLALLEAKGREIEEVVKSVKGAADVQTEQISGESQLVVRVNREELARYGLNVADVMDVVSTAIGGEAVTNVLDGQRRFAVYLRAAEPFRSDPAAIGNLWVINKDGVRVPLSRVSEISLMEGPPSINREDAQRRTVIQANVRNRDMGGFVAEAQAAVAQKVTLPAGYVVTWGGQFENQQRAQRTLMIVVPVCLGLIFLLLYLSFGSVGNALLILLNVPFALIGGIFALWSSGQFLSVPSSVGFIALFGVAVLNGVVMVSYFDQLLRQGRTVAEAVTEGAMLRLRPVLMTATVASLGLIPLLLSSGIGSEVQKPLATVVVGGLVSSTLLTLLVLPALYGWLAEWRERREKTLTAGPLSTADSV</sequence>
<keyword evidence="7 8" id="KW-0472">Membrane</keyword>
<feature type="transmembrane region" description="Helical" evidence="8">
    <location>
        <begin position="366"/>
        <end position="386"/>
    </location>
</feature>
<feature type="transmembrane region" description="Helical" evidence="8">
    <location>
        <begin position="923"/>
        <end position="943"/>
    </location>
</feature>
<protein>
    <submittedName>
        <fullName evidence="9">CusA/CzcA family heavy metal efflux RND transporter</fullName>
    </submittedName>
</protein>
<dbReference type="Pfam" id="PF00873">
    <property type="entry name" value="ACR_tran"/>
    <property type="match status" value="1"/>
</dbReference>
<evidence type="ECO:0000256" key="8">
    <source>
        <dbReference type="SAM" id="Phobius"/>
    </source>
</evidence>
<feature type="transmembrane region" description="Helical" evidence="8">
    <location>
        <begin position="343"/>
        <end position="360"/>
    </location>
</feature>
<organism evidence="9 10">
    <name type="scientific">Telmatospirillum siberiense</name>
    <dbReference type="NCBI Taxonomy" id="382514"/>
    <lineage>
        <taxon>Bacteria</taxon>
        <taxon>Pseudomonadati</taxon>
        <taxon>Pseudomonadota</taxon>
        <taxon>Alphaproteobacteria</taxon>
        <taxon>Rhodospirillales</taxon>
        <taxon>Rhodospirillaceae</taxon>
        <taxon>Telmatospirillum</taxon>
    </lineage>
</organism>
<gene>
    <name evidence="9" type="ORF">CWS72_00540</name>
</gene>
<evidence type="ECO:0000313" key="9">
    <source>
        <dbReference type="EMBL" id="PKU26374.1"/>
    </source>
</evidence>
<dbReference type="Gene3D" id="3.30.70.1320">
    <property type="entry name" value="Multidrug efflux transporter AcrB pore domain like"/>
    <property type="match status" value="1"/>
</dbReference>
<evidence type="ECO:0000256" key="1">
    <source>
        <dbReference type="ARBA" id="ARBA00004651"/>
    </source>
</evidence>
<dbReference type="NCBIfam" id="TIGR00914">
    <property type="entry name" value="2A0601"/>
    <property type="match status" value="1"/>
</dbReference>
<dbReference type="InterPro" id="IPR004763">
    <property type="entry name" value="CusA-like"/>
</dbReference>
<keyword evidence="4" id="KW-1003">Cell membrane</keyword>
<dbReference type="SUPFAM" id="SSF82714">
    <property type="entry name" value="Multidrug efflux transporter AcrB TolC docking domain, DN and DC subdomains"/>
    <property type="match status" value="2"/>
</dbReference>
<dbReference type="Gene3D" id="3.30.70.1440">
    <property type="entry name" value="Multidrug efflux transporter AcrB pore domain"/>
    <property type="match status" value="1"/>
</dbReference>
<dbReference type="InterPro" id="IPR001036">
    <property type="entry name" value="Acrflvin-R"/>
</dbReference>
<dbReference type="GO" id="GO:0005886">
    <property type="term" value="C:plasma membrane"/>
    <property type="evidence" value="ECO:0007669"/>
    <property type="project" value="UniProtKB-SubCell"/>
</dbReference>
<name>A0A2N3Q147_9PROT</name>
<feature type="transmembrane region" description="Helical" evidence="8">
    <location>
        <begin position="441"/>
        <end position="462"/>
    </location>
</feature>
<dbReference type="SUPFAM" id="SSF82866">
    <property type="entry name" value="Multidrug efflux transporter AcrB transmembrane domain"/>
    <property type="match status" value="2"/>
</dbReference>
<feature type="transmembrane region" description="Helical" evidence="8">
    <location>
        <begin position="866"/>
        <end position="886"/>
    </location>
</feature>
<keyword evidence="10" id="KW-1185">Reference proteome</keyword>
<evidence type="ECO:0000256" key="2">
    <source>
        <dbReference type="ARBA" id="ARBA00010942"/>
    </source>
</evidence>
<proteinExistence type="inferred from homology"/>
<keyword evidence="3" id="KW-0813">Transport</keyword>